<feature type="compositionally biased region" description="Basic and acidic residues" evidence="1">
    <location>
        <begin position="470"/>
        <end position="482"/>
    </location>
</feature>
<dbReference type="PANTHER" id="PTHR21197:SF0">
    <property type="entry name" value="UDP-GALACTOPYRANOSE MUTASE"/>
    <property type="match status" value="1"/>
</dbReference>
<gene>
    <name evidence="3" type="ORF">SAE01_09890</name>
</gene>
<dbReference type="PANTHER" id="PTHR21197">
    <property type="entry name" value="UDP-GALACTOPYRANOSE MUTASE"/>
    <property type="match status" value="1"/>
</dbReference>
<dbReference type="RefSeq" id="WP_147202548.1">
    <property type="nucleotide sequence ID" value="NZ_BJYT01000002.1"/>
</dbReference>
<dbReference type="EMBL" id="BJYT01000002">
    <property type="protein sequence ID" value="GEO08493.1"/>
    <property type="molecule type" value="Genomic_DNA"/>
</dbReference>
<name>A0A512B986_9BACT</name>
<dbReference type="GO" id="GO:0050660">
    <property type="term" value="F:flavin adenine dinucleotide binding"/>
    <property type="evidence" value="ECO:0007669"/>
    <property type="project" value="TreeGrafter"/>
</dbReference>
<dbReference type="NCBIfam" id="NF005546">
    <property type="entry name" value="PRK07208.1-2"/>
    <property type="match status" value="1"/>
</dbReference>
<evidence type="ECO:0000256" key="1">
    <source>
        <dbReference type="SAM" id="MobiDB-lite"/>
    </source>
</evidence>
<dbReference type="AlphaFoldDB" id="A0A512B986"/>
<dbReference type="GO" id="GO:0016491">
    <property type="term" value="F:oxidoreductase activity"/>
    <property type="evidence" value="ECO:0007669"/>
    <property type="project" value="InterPro"/>
</dbReference>
<evidence type="ECO:0000259" key="2">
    <source>
        <dbReference type="Pfam" id="PF01593"/>
    </source>
</evidence>
<dbReference type="NCBIfam" id="NF005545">
    <property type="entry name" value="PRK07208.1-1"/>
    <property type="match status" value="1"/>
</dbReference>
<dbReference type="InterPro" id="IPR036188">
    <property type="entry name" value="FAD/NAD-bd_sf"/>
</dbReference>
<reference evidence="3 4" key="1">
    <citation type="submission" date="2019-07" db="EMBL/GenBank/DDBJ databases">
        <title>Whole genome shotgun sequence of Segetibacter aerophilus NBRC 106135.</title>
        <authorList>
            <person name="Hosoyama A."/>
            <person name="Uohara A."/>
            <person name="Ohji S."/>
            <person name="Ichikawa N."/>
        </authorList>
    </citation>
    <scope>NUCLEOTIDE SEQUENCE [LARGE SCALE GENOMIC DNA]</scope>
    <source>
        <strain evidence="3 4">NBRC 106135</strain>
    </source>
</reference>
<keyword evidence="4" id="KW-1185">Reference proteome</keyword>
<dbReference type="Proteomes" id="UP000321513">
    <property type="component" value="Unassembled WGS sequence"/>
</dbReference>
<evidence type="ECO:0000313" key="4">
    <source>
        <dbReference type="Proteomes" id="UP000321513"/>
    </source>
</evidence>
<feature type="domain" description="Amine oxidase" evidence="2">
    <location>
        <begin position="15"/>
        <end position="428"/>
    </location>
</feature>
<dbReference type="Gene3D" id="3.50.50.60">
    <property type="entry name" value="FAD/NAD(P)-binding domain"/>
    <property type="match status" value="1"/>
</dbReference>
<dbReference type="OrthoDB" id="9769600at2"/>
<dbReference type="GO" id="GO:0005829">
    <property type="term" value="C:cytosol"/>
    <property type="evidence" value="ECO:0007669"/>
    <property type="project" value="TreeGrafter"/>
</dbReference>
<dbReference type="Pfam" id="PF01593">
    <property type="entry name" value="Amino_oxidase"/>
    <property type="match status" value="1"/>
</dbReference>
<accession>A0A512B986</accession>
<dbReference type="GO" id="GO:0008767">
    <property type="term" value="F:UDP-galactopyranose mutase activity"/>
    <property type="evidence" value="ECO:0007669"/>
    <property type="project" value="TreeGrafter"/>
</dbReference>
<comment type="caution">
    <text evidence="3">The sequence shown here is derived from an EMBL/GenBank/DDBJ whole genome shotgun (WGS) entry which is preliminary data.</text>
</comment>
<sequence>MANAKRIAVIGAGPAGLTAAYLLSKANQDVVVFEKDPKYVGGISRTESYKGYNFDIGGHRFFSKSKEVEDFWTEILGDELIDRPRSSRIFYNNKFFSYPLEGMEALTKLGIFESALCVLSYLKAKAFPIKDPKNFEEWVSNQFGKRLFNIFFKTYTEKVWGTPCTEISADWAAQRIKGLSLSSAIKNALFKPKNTSGNKDKVIKTLIDTFRYPKNGPGMMWEECVRKIQGMGNEVRMNTGVSSVEYAAGNWSVNLTDGTTETGFDYVISSAPIREFIPTLNPKVSPKALKASQDLKYRDFLTVVLIMKDRNVFSDNWIYIHDPSVTVGRVQNFKSWSPYMIPDPSMACYGLEYFCFEGDGLWTSSNEALLELGKKEFQKIGLGKAEDVVDGYVVRQPKAYPVYDDVYKDNVDVIKDELKSYPGLYLVGRNGMHKYNNQDHSMMTAMLAAKNIEAGQELFDLWNVNGDAEYHESGDRGAEEGGRLVPGKVEKSSSVPAK</sequence>
<dbReference type="NCBIfam" id="NF005548">
    <property type="entry name" value="PRK07208.1-4"/>
    <property type="match status" value="1"/>
</dbReference>
<dbReference type="InterPro" id="IPR002937">
    <property type="entry name" value="Amino_oxidase"/>
</dbReference>
<proteinExistence type="predicted"/>
<dbReference type="PRINTS" id="PR00419">
    <property type="entry name" value="ADXRDTASE"/>
</dbReference>
<organism evidence="3 4">
    <name type="scientific">Segetibacter aerophilus</name>
    <dbReference type="NCBI Taxonomy" id="670293"/>
    <lineage>
        <taxon>Bacteria</taxon>
        <taxon>Pseudomonadati</taxon>
        <taxon>Bacteroidota</taxon>
        <taxon>Chitinophagia</taxon>
        <taxon>Chitinophagales</taxon>
        <taxon>Chitinophagaceae</taxon>
        <taxon>Segetibacter</taxon>
    </lineage>
</organism>
<evidence type="ECO:0000313" key="3">
    <source>
        <dbReference type="EMBL" id="GEO08493.1"/>
    </source>
</evidence>
<dbReference type="SUPFAM" id="SSF51971">
    <property type="entry name" value="Nucleotide-binding domain"/>
    <property type="match status" value="1"/>
</dbReference>
<feature type="region of interest" description="Disordered" evidence="1">
    <location>
        <begin position="470"/>
        <end position="498"/>
    </location>
</feature>
<protein>
    <recommendedName>
        <fullName evidence="2">Amine oxidase domain-containing protein</fullName>
    </recommendedName>
</protein>